<dbReference type="EMBL" id="CAJOBC010008102">
    <property type="protein sequence ID" value="CAF3952509.1"/>
    <property type="molecule type" value="Genomic_DNA"/>
</dbReference>
<dbReference type="Proteomes" id="UP000663829">
    <property type="component" value="Unassembled WGS sequence"/>
</dbReference>
<evidence type="ECO:0000259" key="2">
    <source>
        <dbReference type="Pfam" id="PF00024"/>
    </source>
</evidence>
<dbReference type="SUPFAM" id="SSF57414">
    <property type="entry name" value="Hairpin loop containing domain-like"/>
    <property type="match status" value="1"/>
</dbReference>
<dbReference type="Proteomes" id="UP000677228">
    <property type="component" value="Unassembled WGS sequence"/>
</dbReference>
<protein>
    <recommendedName>
        <fullName evidence="2">Apple domain-containing protein</fullName>
    </recommendedName>
</protein>
<feature type="chain" id="PRO_5035686266" description="Apple domain-containing protein" evidence="1">
    <location>
        <begin position="27"/>
        <end position="409"/>
    </location>
</feature>
<gene>
    <name evidence="4" type="ORF">GPM918_LOCUS23067</name>
    <name evidence="3" type="ORF">OVA965_LOCUS20351</name>
    <name evidence="6" type="ORF">SRO942_LOCUS23066</name>
    <name evidence="5" type="ORF">TMI583_LOCUS20699</name>
</gene>
<accession>A0A814VA09</accession>
<dbReference type="Proteomes" id="UP000682733">
    <property type="component" value="Unassembled WGS sequence"/>
</dbReference>
<dbReference type="Pfam" id="PF00024">
    <property type="entry name" value="PAN_1"/>
    <property type="match status" value="1"/>
</dbReference>
<sequence length="409" mass="45850">MDRLTHLATTTIIYLLLRIIIKEIEGQNMGPQSMRTMNIKIVPNAHYKLGYFANFLANLSGVRSLMHCALACQQDLSCRTATYYNNLSLCSLYDEYSYVGEIIPNFTTTDDSSAVLILQVCPVGYEEPYHLCFGSYRPPVIFSDVVNNLTTAVAIISNSETFVPRLSSKLLYIPLYNSPITNIYDLTTYTQQQTIVTPLFNQCHSDIDFANQYLVCTGYLQNGTVILSPVLNMTIGLDKTGWNVCLNEEYIFITYKILGSTIDVYYRTNGTFAFEINGFYQANGCAVLNKKLFVLNPGVGLQSTDLDSSTFVITSYQNGSSNTIQQISSQFTIDSSGRSYTCGCSNSMNCLPPSTSDMSVIYSMTVNNITLLAKYLKPYSYLTGRATKYNYRLLVSLPVAENNVYIYEY</sequence>
<keyword evidence="1" id="KW-0732">Signal</keyword>
<evidence type="ECO:0000313" key="7">
    <source>
        <dbReference type="Proteomes" id="UP000663829"/>
    </source>
</evidence>
<dbReference type="InterPro" id="IPR003609">
    <property type="entry name" value="Pan_app"/>
</dbReference>
<feature type="domain" description="Apple" evidence="2">
    <location>
        <begin position="59"/>
        <end position="99"/>
    </location>
</feature>
<organism evidence="4 7">
    <name type="scientific">Didymodactylos carnosus</name>
    <dbReference type="NCBI Taxonomy" id="1234261"/>
    <lineage>
        <taxon>Eukaryota</taxon>
        <taxon>Metazoa</taxon>
        <taxon>Spiralia</taxon>
        <taxon>Gnathifera</taxon>
        <taxon>Rotifera</taxon>
        <taxon>Eurotatoria</taxon>
        <taxon>Bdelloidea</taxon>
        <taxon>Philodinida</taxon>
        <taxon>Philodinidae</taxon>
        <taxon>Didymodactylos</taxon>
    </lineage>
</organism>
<keyword evidence="7" id="KW-1185">Reference proteome</keyword>
<dbReference type="AlphaFoldDB" id="A0A814VA09"/>
<feature type="signal peptide" evidence="1">
    <location>
        <begin position="1"/>
        <end position="26"/>
    </location>
</feature>
<evidence type="ECO:0000313" key="4">
    <source>
        <dbReference type="EMBL" id="CAF1188242.1"/>
    </source>
</evidence>
<comment type="caution">
    <text evidence="4">The sequence shown here is derived from an EMBL/GenBank/DDBJ whole genome shotgun (WGS) entry which is preliminary data.</text>
</comment>
<evidence type="ECO:0000313" key="5">
    <source>
        <dbReference type="EMBL" id="CAF3901536.1"/>
    </source>
</evidence>
<name>A0A814VA09_9BILA</name>
<proteinExistence type="predicted"/>
<dbReference type="EMBL" id="CAJOBA010018866">
    <property type="protein sequence ID" value="CAF3901536.1"/>
    <property type="molecule type" value="Genomic_DNA"/>
</dbReference>
<dbReference type="EMBL" id="CAJNOK010010785">
    <property type="protein sequence ID" value="CAF1124739.1"/>
    <property type="molecule type" value="Genomic_DNA"/>
</dbReference>
<dbReference type="OrthoDB" id="10635670at2759"/>
<dbReference type="Proteomes" id="UP000681722">
    <property type="component" value="Unassembled WGS sequence"/>
</dbReference>
<evidence type="ECO:0000313" key="6">
    <source>
        <dbReference type="EMBL" id="CAF3952509.1"/>
    </source>
</evidence>
<reference evidence="4" key="1">
    <citation type="submission" date="2021-02" db="EMBL/GenBank/DDBJ databases">
        <authorList>
            <person name="Nowell W R."/>
        </authorList>
    </citation>
    <scope>NUCLEOTIDE SEQUENCE</scope>
</reference>
<evidence type="ECO:0000256" key="1">
    <source>
        <dbReference type="SAM" id="SignalP"/>
    </source>
</evidence>
<evidence type="ECO:0000313" key="3">
    <source>
        <dbReference type="EMBL" id="CAF1124739.1"/>
    </source>
</evidence>
<dbReference type="EMBL" id="CAJNOQ010008101">
    <property type="protein sequence ID" value="CAF1188242.1"/>
    <property type="molecule type" value="Genomic_DNA"/>
</dbReference>